<dbReference type="STRING" id="1188252.A1QC_13115"/>
<dbReference type="PROSITE" id="PS51186">
    <property type="entry name" value="GNAT"/>
    <property type="match status" value="1"/>
</dbReference>
<comment type="caution">
    <text evidence="4">The sequence shown here is derived from an EMBL/GenBank/DDBJ whole genome shotgun (WGS) entry which is preliminary data.</text>
</comment>
<gene>
    <name evidence="4" type="ORF">A1QC_13115</name>
</gene>
<keyword evidence="4" id="KW-0808">Transferase</keyword>
<dbReference type="OrthoDB" id="9796171at2"/>
<sequence length="157" mass="17885">MQWECVTFEQLSVQQLYEMLKLRVDVFVVEQNCPYPELDNKDLIDGVYHLIGFQKDEIIACARLLPDGVSYETISIGRIATKQTHRGNGLGHQLMQSAIEHSQTIWGESNITIGAQAHLEAFYNQHGFIKSSEVYLEDDIPHIDMIRHVDEANISAI</sequence>
<dbReference type="eggNOG" id="COG2153">
    <property type="taxonomic scope" value="Bacteria"/>
</dbReference>
<evidence type="ECO:0000313" key="4">
    <source>
        <dbReference type="EMBL" id="OEF23043.1"/>
    </source>
</evidence>
<evidence type="ECO:0000259" key="3">
    <source>
        <dbReference type="PROSITE" id="PS51186"/>
    </source>
</evidence>
<dbReference type="AlphaFoldDB" id="A0A1E5DZP0"/>
<dbReference type="SUPFAM" id="SSF55729">
    <property type="entry name" value="Acyl-CoA N-acyltransferases (Nat)"/>
    <property type="match status" value="1"/>
</dbReference>
<dbReference type="FunFam" id="3.40.630.30:FF:000035">
    <property type="entry name" value="GNAT family N-acetyltransferase"/>
    <property type="match status" value="1"/>
</dbReference>
<reference evidence="4 5" key="1">
    <citation type="journal article" date="2012" name="Science">
        <title>Ecological populations of bacteria act as socially cohesive units of antibiotic production and resistance.</title>
        <authorList>
            <person name="Cordero O.X."/>
            <person name="Wildschutte H."/>
            <person name="Kirkup B."/>
            <person name="Proehl S."/>
            <person name="Ngo L."/>
            <person name="Hussain F."/>
            <person name="Le Roux F."/>
            <person name="Mincer T."/>
            <person name="Polz M.F."/>
        </authorList>
    </citation>
    <scope>NUCLEOTIDE SEQUENCE [LARGE SCALE GENOMIC DNA]</scope>
    <source>
        <strain evidence="4 5">1S-45</strain>
    </source>
</reference>
<dbReference type="EMBL" id="AJYK02000102">
    <property type="protein sequence ID" value="OEF23043.1"/>
    <property type="molecule type" value="Genomic_DNA"/>
</dbReference>
<name>A0A1E5DZP0_9VIBR</name>
<dbReference type="InterPro" id="IPR016181">
    <property type="entry name" value="Acyl_CoA_acyltransferase"/>
</dbReference>
<protein>
    <recommendedName>
        <fullName evidence="2">Protein ElaA</fullName>
    </recommendedName>
</protein>
<dbReference type="GO" id="GO:0016747">
    <property type="term" value="F:acyltransferase activity, transferring groups other than amino-acyl groups"/>
    <property type="evidence" value="ECO:0007669"/>
    <property type="project" value="InterPro"/>
</dbReference>
<proteinExistence type="inferred from homology"/>
<dbReference type="Pfam" id="PF13673">
    <property type="entry name" value="Acetyltransf_10"/>
    <property type="match status" value="1"/>
</dbReference>
<organism evidence="4 5">
    <name type="scientific">Vibrio rumoiensis 1S-45</name>
    <dbReference type="NCBI Taxonomy" id="1188252"/>
    <lineage>
        <taxon>Bacteria</taxon>
        <taxon>Pseudomonadati</taxon>
        <taxon>Pseudomonadota</taxon>
        <taxon>Gammaproteobacteria</taxon>
        <taxon>Vibrionales</taxon>
        <taxon>Vibrionaceae</taxon>
        <taxon>Vibrio</taxon>
    </lineage>
</organism>
<evidence type="ECO:0000256" key="1">
    <source>
        <dbReference type="ARBA" id="ARBA00009623"/>
    </source>
</evidence>
<dbReference type="Proteomes" id="UP000094070">
    <property type="component" value="Unassembled WGS sequence"/>
</dbReference>
<keyword evidence="5" id="KW-1185">Reference proteome</keyword>
<dbReference type="Gene3D" id="3.40.630.30">
    <property type="match status" value="1"/>
</dbReference>
<dbReference type="InterPro" id="IPR000182">
    <property type="entry name" value="GNAT_dom"/>
</dbReference>
<evidence type="ECO:0000256" key="2">
    <source>
        <dbReference type="ARBA" id="ARBA00072224"/>
    </source>
</evidence>
<comment type="similarity">
    <text evidence="1">Belongs to the UPF0039 (ElaA) family.</text>
</comment>
<dbReference type="CDD" id="cd04301">
    <property type="entry name" value="NAT_SF"/>
    <property type="match status" value="1"/>
</dbReference>
<evidence type="ECO:0000313" key="5">
    <source>
        <dbReference type="Proteomes" id="UP000094070"/>
    </source>
</evidence>
<accession>A0A1E5DZP0</accession>
<feature type="domain" description="N-acetyltransferase" evidence="3">
    <location>
        <begin position="6"/>
        <end position="150"/>
    </location>
</feature>